<dbReference type="PANTHER" id="PTHR43179:SF12">
    <property type="entry name" value="GALACTOFURANOSYLTRANSFERASE GLFT2"/>
    <property type="match status" value="1"/>
</dbReference>
<dbReference type="Pfam" id="PF02709">
    <property type="entry name" value="Glyco_transf_7C"/>
    <property type="match status" value="1"/>
</dbReference>
<comment type="caution">
    <text evidence="7">The sequence shown here is derived from an EMBL/GenBank/DDBJ whole genome shotgun (WGS) entry which is preliminary data.</text>
</comment>
<evidence type="ECO:0000256" key="1">
    <source>
        <dbReference type="ARBA" id="ARBA00004776"/>
    </source>
</evidence>
<gene>
    <name evidence="7" type="ORF">HNR15_003396</name>
</gene>
<dbReference type="Proteomes" id="UP000571817">
    <property type="component" value="Unassembled WGS sequence"/>
</dbReference>
<dbReference type="InterPro" id="IPR027791">
    <property type="entry name" value="Galactosyl_T_C"/>
</dbReference>
<proteinExistence type="inferred from homology"/>
<dbReference type="Pfam" id="PF00535">
    <property type="entry name" value="Glycos_transf_2"/>
    <property type="match status" value="1"/>
</dbReference>
<dbReference type="EMBL" id="JACCFW010000001">
    <property type="protein sequence ID" value="NYJ76433.1"/>
    <property type="molecule type" value="Genomic_DNA"/>
</dbReference>
<reference evidence="7 8" key="1">
    <citation type="submission" date="2020-07" db="EMBL/GenBank/DDBJ databases">
        <title>Sequencing the genomes of 1000 actinobacteria strains.</title>
        <authorList>
            <person name="Klenk H.-P."/>
        </authorList>
    </citation>
    <scope>NUCLEOTIDE SEQUENCE [LARGE SCALE GENOMIC DNA]</scope>
    <source>
        <strain evidence="7 8">DSM 29531</strain>
    </source>
</reference>
<feature type="domain" description="Galactosyltransferase C-terminal" evidence="6">
    <location>
        <begin position="174"/>
        <end position="220"/>
    </location>
</feature>
<evidence type="ECO:0000259" key="5">
    <source>
        <dbReference type="Pfam" id="PF00535"/>
    </source>
</evidence>
<protein>
    <submittedName>
        <fullName evidence="7">GT2 family glycosyltransferase</fullName>
    </submittedName>
</protein>
<evidence type="ECO:0000259" key="6">
    <source>
        <dbReference type="Pfam" id="PF02709"/>
    </source>
</evidence>
<feature type="domain" description="Glycosyltransferase 2-like" evidence="5">
    <location>
        <begin position="7"/>
        <end position="119"/>
    </location>
</feature>
<dbReference type="GO" id="GO:0016757">
    <property type="term" value="F:glycosyltransferase activity"/>
    <property type="evidence" value="ECO:0007669"/>
    <property type="project" value="UniProtKB-KW"/>
</dbReference>
<dbReference type="InterPro" id="IPR029044">
    <property type="entry name" value="Nucleotide-diphossugar_trans"/>
</dbReference>
<name>A0A853DK80_9MICO</name>
<evidence type="ECO:0000256" key="4">
    <source>
        <dbReference type="ARBA" id="ARBA00022679"/>
    </source>
</evidence>
<dbReference type="SUPFAM" id="SSF53448">
    <property type="entry name" value="Nucleotide-diphospho-sugar transferases"/>
    <property type="match status" value="1"/>
</dbReference>
<keyword evidence="4 7" id="KW-0808">Transferase</keyword>
<evidence type="ECO:0000313" key="8">
    <source>
        <dbReference type="Proteomes" id="UP000571817"/>
    </source>
</evidence>
<evidence type="ECO:0000256" key="2">
    <source>
        <dbReference type="ARBA" id="ARBA00006739"/>
    </source>
</evidence>
<comment type="similarity">
    <text evidence="2">Belongs to the glycosyltransferase 2 family.</text>
</comment>
<dbReference type="Gene3D" id="3.90.550.10">
    <property type="entry name" value="Spore Coat Polysaccharide Biosynthesis Protein SpsA, Chain A"/>
    <property type="match status" value="1"/>
</dbReference>
<dbReference type="PANTHER" id="PTHR43179">
    <property type="entry name" value="RHAMNOSYLTRANSFERASE WBBL"/>
    <property type="match status" value="1"/>
</dbReference>
<dbReference type="InterPro" id="IPR001173">
    <property type="entry name" value="Glyco_trans_2-like"/>
</dbReference>
<evidence type="ECO:0000313" key="7">
    <source>
        <dbReference type="EMBL" id="NYJ76433.1"/>
    </source>
</evidence>
<evidence type="ECO:0000256" key="3">
    <source>
        <dbReference type="ARBA" id="ARBA00022676"/>
    </source>
</evidence>
<dbReference type="AlphaFoldDB" id="A0A853DK80"/>
<accession>A0A853DK80</accession>
<keyword evidence="8" id="KW-1185">Reference proteome</keyword>
<keyword evidence="3" id="KW-0328">Glycosyltransferase</keyword>
<dbReference type="RefSeq" id="WP_179483490.1">
    <property type="nucleotide sequence ID" value="NZ_JACCFW010000001.1"/>
</dbReference>
<organism evidence="7 8">
    <name type="scientific">Allobranchiibius huperziae</name>
    <dbReference type="NCBI Taxonomy" id="1874116"/>
    <lineage>
        <taxon>Bacteria</taxon>
        <taxon>Bacillati</taxon>
        <taxon>Actinomycetota</taxon>
        <taxon>Actinomycetes</taxon>
        <taxon>Micrococcales</taxon>
        <taxon>Dermacoccaceae</taxon>
        <taxon>Allobranchiibius</taxon>
    </lineage>
</organism>
<sequence>MSATIGVVIPHYNDEKRLRWVLNALASQSFPADRMHVVVADDGSAPTPVLPRLPYRCDVVGQEDRGFRAAAARNLGAATVEGDVLVFLDGDTVPAPGYLAALARVHEQAPTYLLGVGRREHADFAGCTDEQVAQWVRDGPPAERRLPSPRWLRDGYARTRDLRDAGEEDFRLVISAVLAVDRALFERAGGFDATITGYGGEDWDLAWRCWLLGARLRHVPDAVAWHDGPDAGARAGARSAARAAKDAESLVLAERITLPSVRGRGLLWARPDIAVRLHGRHAEAELFLTASSLLRDSDAGIWLVDHAGVPEALTADPRVHAGPLPPAVGDRARVLVDLWTPLLLQGTLTAACAAGEAHVPGVLRIRSTRALALGAPDPAPVPRPSWAGAVPDDGLEQVLGRMDRR</sequence>
<comment type="pathway">
    <text evidence="1">Cell wall biogenesis; cell wall polysaccharide biosynthesis.</text>
</comment>